<protein>
    <submittedName>
        <fullName evidence="8">Arginine:ornithine antiporter</fullName>
    </submittedName>
</protein>
<evidence type="ECO:0000256" key="2">
    <source>
        <dbReference type="ARBA" id="ARBA00022475"/>
    </source>
</evidence>
<feature type="transmembrane region" description="Helical" evidence="7">
    <location>
        <begin position="405"/>
        <end position="427"/>
    </location>
</feature>
<evidence type="ECO:0000256" key="3">
    <source>
        <dbReference type="ARBA" id="ARBA00022692"/>
    </source>
</evidence>
<feature type="compositionally biased region" description="Basic and acidic residues" evidence="6">
    <location>
        <begin position="1"/>
        <end position="13"/>
    </location>
</feature>
<proteinExistence type="predicted"/>
<dbReference type="PANTHER" id="PTHR43652:SF6">
    <property type="entry name" value="ARGININE REPRESSOR"/>
    <property type="match status" value="1"/>
</dbReference>
<feature type="transmembrane region" description="Helical" evidence="7">
    <location>
        <begin position="471"/>
        <end position="491"/>
    </location>
</feature>
<comment type="subcellular location">
    <subcellularLocation>
        <location evidence="1">Cell membrane</location>
        <topology evidence="1">Multi-pass membrane protein</topology>
    </subcellularLocation>
</comment>
<keyword evidence="2" id="KW-1003">Cell membrane</keyword>
<feature type="transmembrane region" description="Helical" evidence="7">
    <location>
        <begin position="222"/>
        <end position="240"/>
    </location>
</feature>
<dbReference type="InterPro" id="IPR051679">
    <property type="entry name" value="DASS-Related_Transporters"/>
</dbReference>
<feature type="transmembrane region" description="Helical" evidence="7">
    <location>
        <begin position="283"/>
        <end position="301"/>
    </location>
</feature>
<dbReference type="Pfam" id="PF03606">
    <property type="entry name" value="DcuC"/>
    <property type="match status" value="1"/>
</dbReference>
<evidence type="ECO:0000256" key="7">
    <source>
        <dbReference type="SAM" id="Phobius"/>
    </source>
</evidence>
<dbReference type="GO" id="GO:0005886">
    <property type="term" value="C:plasma membrane"/>
    <property type="evidence" value="ECO:0007669"/>
    <property type="project" value="UniProtKB-SubCell"/>
</dbReference>
<feature type="transmembrane region" description="Helical" evidence="7">
    <location>
        <begin position="167"/>
        <end position="190"/>
    </location>
</feature>
<evidence type="ECO:0000313" key="8">
    <source>
        <dbReference type="EMBL" id="PNL91900.1"/>
    </source>
</evidence>
<evidence type="ECO:0000256" key="6">
    <source>
        <dbReference type="SAM" id="MobiDB-lite"/>
    </source>
</evidence>
<comment type="caution">
    <text evidence="8">The sequence shown here is derived from an EMBL/GenBank/DDBJ whole genome shotgun (WGS) entry which is preliminary data.</text>
</comment>
<sequence length="523" mass="56288">MAEEQIKQGHIDSDAIQENNQKDNKKTGKKFKMPNSFTILMIITAIIAVLTWIVPAGQYDTTADGSFIAGTYYTIDQVPQGIWQVLSAPFIGMIGNDLTQGAIEISLFILVLGGFLNVVTQTGAIDAGINAVIQNNKNNMTRLIWILMFIFALGGSSYGMAEETIPFYALLIPLMVTVGYDSLVAVAVILVGSGLGVLSSTVNPFATGIASSMAGIGLGEGILPRVIMFVIMYIIGAFYVSRYASKVLEDPKNSLIYDQMDEQKEKFKVKEDLGDITSTQKSVLTLFILGFVIMIMGLIPWTDLSSNLTFFEDFHGMIMGTPILGDLIGQSLLPFGSWYLSEITVLFFLMSIIIGFVAKIPEEKFINDFIDGTKDILSVALICAVARGIQVIMNDGQITATVLHWGELLLANLSSGIFIAITYIFYIPMSFLIPSTSGLAAATMGIMAPLGNFAGVAESLIVTAYQSAAGLVNLITPTSGVVMGALAIAGIELTTWWKFMAKLIAGVFLVSVVLLVAFALLGL</sequence>
<evidence type="ECO:0000256" key="5">
    <source>
        <dbReference type="ARBA" id="ARBA00023136"/>
    </source>
</evidence>
<evidence type="ECO:0000256" key="4">
    <source>
        <dbReference type="ARBA" id="ARBA00022989"/>
    </source>
</evidence>
<evidence type="ECO:0000256" key="1">
    <source>
        <dbReference type="ARBA" id="ARBA00004651"/>
    </source>
</evidence>
<keyword evidence="4 7" id="KW-1133">Transmembrane helix</keyword>
<feature type="transmembrane region" description="Helical" evidence="7">
    <location>
        <begin position="105"/>
        <end position="131"/>
    </location>
</feature>
<reference evidence="9" key="1">
    <citation type="submission" date="2017-12" db="EMBL/GenBank/DDBJ databases">
        <title>FDA dAtabase for Regulatory Grade micrObial Sequences (FDA-ARGOS): Supporting development and validation of Infectious Disease Dx tests.</title>
        <authorList>
            <person name="Hoffmann M."/>
            <person name="Allard M."/>
            <person name="Evans P."/>
            <person name="Brown E."/>
            <person name="Tallon L."/>
            <person name="Sadzewicz L."/>
            <person name="Sengamalay N."/>
            <person name="Ott S."/>
            <person name="Godinez A."/>
            <person name="Nagaraj S."/>
            <person name="Vavikolanu K."/>
            <person name="Aluvathingal J."/>
            <person name="Nadendla S."/>
            <person name="Sichtig H."/>
        </authorList>
    </citation>
    <scope>NUCLEOTIDE SEQUENCE [LARGE SCALE GENOMIC DNA]</scope>
    <source>
        <strain evidence="9">FDAARGOS_249</strain>
    </source>
</reference>
<feature type="transmembrane region" description="Helical" evidence="7">
    <location>
        <begin position="143"/>
        <end position="161"/>
    </location>
</feature>
<dbReference type="AlphaFoldDB" id="A0A2J9PPI0"/>
<evidence type="ECO:0000313" key="9">
    <source>
        <dbReference type="Proteomes" id="UP000192813"/>
    </source>
</evidence>
<feature type="region of interest" description="Disordered" evidence="6">
    <location>
        <begin position="1"/>
        <end position="29"/>
    </location>
</feature>
<keyword evidence="5 7" id="KW-0472">Membrane</keyword>
<feature type="transmembrane region" description="Helical" evidence="7">
    <location>
        <begin position="197"/>
        <end position="216"/>
    </location>
</feature>
<feature type="transmembrane region" description="Helical" evidence="7">
    <location>
        <begin position="338"/>
        <end position="356"/>
    </location>
</feature>
<dbReference type="PANTHER" id="PTHR43652">
    <property type="entry name" value="BASIC AMINO ACID ANTIPORTER YFCC-RELATED"/>
    <property type="match status" value="1"/>
</dbReference>
<dbReference type="Proteomes" id="UP000192813">
    <property type="component" value="Unassembled WGS sequence"/>
</dbReference>
<accession>A0A2J9PPI0</accession>
<dbReference type="EMBL" id="NBTM02000001">
    <property type="protein sequence ID" value="PNL91900.1"/>
    <property type="molecule type" value="Genomic_DNA"/>
</dbReference>
<name>A0A2J9PPI0_9LACT</name>
<keyword evidence="3 7" id="KW-0812">Transmembrane</keyword>
<organism evidence="8 9">
    <name type="scientific">Aerococcus viridans</name>
    <dbReference type="NCBI Taxonomy" id="1377"/>
    <lineage>
        <taxon>Bacteria</taxon>
        <taxon>Bacillati</taxon>
        <taxon>Bacillota</taxon>
        <taxon>Bacilli</taxon>
        <taxon>Lactobacillales</taxon>
        <taxon>Aerococcaceae</taxon>
        <taxon>Aerococcus</taxon>
    </lineage>
</organism>
<dbReference type="InterPro" id="IPR018385">
    <property type="entry name" value="C4_dicarb_anaerob_car-like"/>
</dbReference>
<feature type="transmembrane region" description="Helical" evidence="7">
    <location>
        <begin position="503"/>
        <end position="521"/>
    </location>
</feature>
<feature type="transmembrane region" description="Helical" evidence="7">
    <location>
        <begin position="35"/>
        <end position="54"/>
    </location>
</feature>
<gene>
    <name evidence="8" type="ORF">A6J77_006550</name>
</gene>
<feature type="transmembrane region" description="Helical" evidence="7">
    <location>
        <begin position="439"/>
        <end position="465"/>
    </location>
</feature>